<evidence type="ECO:0000313" key="1">
    <source>
        <dbReference type="EMBL" id="MCK6255348.1"/>
    </source>
</evidence>
<proteinExistence type="predicted"/>
<dbReference type="AlphaFoldDB" id="A0A9X1X7M4"/>
<evidence type="ECO:0000313" key="2">
    <source>
        <dbReference type="Proteomes" id="UP001139011"/>
    </source>
</evidence>
<protein>
    <submittedName>
        <fullName evidence="1">WXG100 family type VII secretion target</fullName>
    </submittedName>
</protein>
<dbReference type="Proteomes" id="UP001139011">
    <property type="component" value="Unassembled WGS sequence"/>
</dbReference>
<comment type="caution">
    <text evidence="1">The sequence shown here is derived from an EMBL/GenBank/DDBJ whole genome shotgun (WGS) entry which is preliminary data.</text>
</comment>
<dbReference type="InterPro" id="IPR010310">
    <property type="entry name" value="T7SS_ESAT-6-like"/>
</dbReference>
<dbReference type="Gene3D" id="1.10.287.850">
    <property type="entry name" value="HP0062-like domain"/>
    <property type="match status" value="1"/>
</dbReference>
<organism evidence="1 2">
    <name type="scientific">Fictibacillus marinisediminis</name>
    <dbReference type="NCBI Taxonomy" id="2878389"/>
    <lineage>
        <taxon>Bacteria</taxon>
        <taxon>Bacillati</taxon>
        <taxon>Bacillota</taxon>
        <taxon>Bacilli</taxon>
        <taxon>Bacillales</taxon>
        <taxon>Fictibacillaceae</taxon>
        <taxon>Fictibacillus</taxon>
    </lineage>
</organism>
<reference evidence="1" key="1">
    <citation type="submission" date="2021-09" db="EMBL/GenBank/DDBJ databases">
        <title>Genome analysis of Fictibacillus sp. KIGAM418 isolated from marine sediment.</title>
        <authorList>
            <person name="Seo M.-J."/>
            <person name="Cho E.-S."/>
            <person name="Hwang C.Y."/>
        </authorList>
    </citation>
    <scope>NUCLEOTIDE SEQUENCE</scope>
    <source>
        <strain evidence="1">KIGAM418</strain>
    </source>
</reference>
<keyword evidence="2" id="KW-1185">Reference proteome</keyword>
<name>A0A9X1X7M4_9BACL</name>
<dbReference type="Pfam" id="PF06013">
    <property type="entry name" value="WXG100"/>
    <property type="match status" value="1"/>
</dbReference>
<dbReference type="SUPFAM" id="SSF140453">
    <property type="entry name" value="EsxAB dimer-like"/>
    <property type="match status" value="1"/>
</dbReference>
<accession>A0A9X1X7M4</accession>
<gene>
    <name evidence="1" type="ORF">LCY76_01725</name>
</gene>
<sequence length="105" mass="11897">MDSGKIRAMAQAYSQAAGLVRECESRLRGTLEFNGGTWTGNRKEKFNSKYQDATKAFNSVVTEFMETSSELNKAALRCEQILHDLLEKERLQQLKLLELQKGGPR</sequence>
<dbReference type="EMBL" id="JAIWJX010000002">
    <property type="protein sequence ID" value="MCK6255348.1"/>
    <property type="molecule type" value="Genomic_DNA"/>
</dbReference>
<dbReference type="RefSeq" id="WP_175502002.1">
    <property type="nucleotide sequence ID" value="NZ_JAIWJX010000002.1"/>
</dbReference>
<dbReference type="InterPro" id="IPR036689">
    <property type="entry name" value="ESAT-6-like_sf"/>
</dbReference>